<dbReference type="AlphaFoldDB" id="A0AA88HXQ7"/>
<feature type="coiled-coil region" evidence="7">
    <location>
        <begin position="348"/>
        <end position="396"/>
    </location>
</feature>
<sequence>MPQIRDHYEVLSVSENATEEELKKAYRKLALVWHPDKNPDREEEAKREFQFIQAAYDVLSDPQERAWYDRHKEALLSGFGRDYKDDSVDILAYFTSSCFSGYDDCPESFYTVYRDLFARIASEDLKFKDEDDEMFAMPSFGYSTSSYEEVVGPFYAYWQSYCTSKPFSWLDKYDIRDADNRRILRLMEKENKKVRDQARKERNEEVRNLVAFVRKRDKRVQAQKRKQEEKAAESARKIEETRKKHLSERQKLLDETREAHRLQMSEMESLLKEIEKEHNATSSSNEETGNDDENGEDNDVTGDEMSSISGEDLYCPACNKLFRTAKSFYNHENSKRHKENVKRLRLHLLEEDEDISQLNSNAELSEQEEETVQDKIDIIELELEEATEKKMKVKSEEKKAFTSVGYDLDSDDEIDNVEEAFAQDVSLHEIDSDGEQIAEGKKKAQKNKKKKALVSIDNEIDSTEETILDIDSEVVKEEKRKAKKNKKKKAFTAVVQDTDDNEEIIVPTEVCGNGDDDICRKKKSKKVKNKKGDKLSEKLKATEYIKPDKLEGVGNAALGTGAEVLEEGVKENREKKKKSAESKPVLLECAMCKKEYPSKNKLFDHLKETGHAIYLGRDSDAKNKKGKKNRK</sequence>
<dbReference type="GO" id="GO:0005634">
    <property type="term" value="C:nucleus"/>
    <property type="evidence" value="ECO:0007669"/>
    <property type="project" value="UniProtKB-SubCell"/>
</dbReference>
<comment type="caution">
    <text evidence="11">The sequence shown here is derived from an EMBL/GenBank/DDBJ whole genome shotgun (WGS) entry which is preliminary data.</text>
</comment>
<evidence type="ECO:0000256" key="3">
    <source>
        <dbReference type="ARBA" id="ARBA00022771"/>
    </source>
</evidence>
<reference evidence="11" key="1">
    <citation type="submission" date="2023-07" db="EMBL/GenBank/DDBJ databases">
        <title>Chromosome-level genome assembly of Artemia franciscana.</title>
        <authorList>
            <person name="Jo E."/>
        </authorList>
    </citation>
    <scope>NUCLEOTIDE SEQUENCE</scope>
    <source>
        <tissue evidence="11">Whole body</tissue>
    </source>
</reference>
<dbReference type="Pfam" id="PF12171">
    <property type="entry name" value="zf-C2H2_jaz"/>
    <property type="match status" value="1"/>
</dbReference>
<dbReference type="InterPro" id="IPR022755">
    <property type="entry name" value="Znf_C2H2_jaz"/>
</dbReference>
<dbReference type="InterPro" id="IPR051964">
    <property type="entry name" value="Chaperone_stress_response"/>
</dbReference>
<feature type="compositionally biased region" description="Basic and acidic residues" evidence="8">
    <location>
        <begin position="225"/>
        <end position="257"/>
    </location>
</feature>
<evidence type="ECO:0000256" key="2">
    <source>
        <dbReference type="ARBA" id="ARBA00022723"/>
    </source>
</evidence>
<feature type="region of interest" description="Disordered" evidence="8">
    <location>
        <begin position="217"/>
        <end position="257"/>
    </location>
</feature>
<dbReference type="PANTHER" id="PTHR44029">
    <property type="entry name" value="DNAJ HOMOLOG SUBFAMILY C MEMBER 21"/>
    <property type="match status" value="1"/>
</dbReference>
<dbReference type="SMART" id="SM00451">
    <property type="entry name" value="ZnF_U1"/>
    <property type="match status" value="1"/>
</dbReference>
<protein>
    <recommendedName>
        <fullName evidence="6">DnaJ homolog subfamily C member 21</fullName>
    </recommendedName>
</protein>
<feature type="domain" description="Matrin-type" evidence="10">
    <location>
        <begin position="313"/>
        <end position="343"/>
    </location>
</feature>
<dbReference type="InterPro" id="IPR013087">
    <property type="entry name" value="Znf_C2H2_type"/>
</dbReference>
<evidence type="ECO:0000256" key="6">
    <source>
        <dbReference type="ARBA" id="ARBA00074367"/>
    </source>
</evidence>
<feature type="compositionally biased region" description="Acidic residues" evidence="8">
    <location>
        <begin position="288"/>
        <end position="302"/>
    </location>
</feature>
<evidence type="ECO:0000313" key="12">
    <source>
        <dbReference type="Proteomes" id="UP001187531"/>
    </source>
</evidence>
<feature type="domain" description="J" evidence="9">
    <location>
        <begin position="6"/>
        <end position="72"/>
    </location>
</feature>
<organism evidence="11 12">
    <name type="scientific">Artemia franciscana</name>
    <name type="common">Brine shrimp</name>
    <name type="synonym">Artemia sanfranciscana</name>
    <dbReference type="NCBI Taxonomy" id="6661"/>
    <lineage>
        <taxon>Eukaryota</taxon>
        <taxon>Metazoa</taxon>
        <taxon>Ecdysozoa</taxon>
        <taxon>Arthropoda</taxon>
        <taxon>Crustacea</taxon>
        <taxon>Branchiopoda</taxon>
        <taxon>Anostraca</taxon>
        <taxon>Artemiidae</taxon>
        <taxon>Artemia</taxon>
    </lineage>
</organism>
<dbReference type="Proteomes" id="UP001187531">
    <property type="component" value="Unassembled WGS sequence"/>
</dbReference>
<dbReference type="InterPro" id="IPR036869">
    <property type="entry name" value="J_dom_sf"/>
</dbReference>
<dbReference type="PANTHER" id="PTHR44029:SF1">
    <property type="entry name" value="DNAJ HOMOLOG SUBFAMILY C MEMBER 21"/>
    <property type="match status" value="1"/>
</dbReference>
<dbReference type="PROSITE" id="PS50171">
    <property type="entry name" value="ZF_MATRIN"/>
    <property type="match status" value="1"/>
</dbReference>
<dbReference type="InterPro" id="IPR001623">
    <property type="entry name" value="DnaJ_domain"/>
</dbReference>
<dbReference type="InterPro" id="IPR054076">
    <property type="entry name" value="ZUO1-like_ZHD"/>
</dbReference>
<dbReference type="InterPro" id="IPR003604">
    <property type="entry name" value="Matrin/U1-like-C_Znf_C2H2"/>
</dbReference>
<dbReference type="EMBL" id="JAVRJZ010000011">
    <property type="protein sequence ID" value="KAK2717078.1"/>
    <property type="molecule type" value="Genomic_DNA"/>
</dbReference>
<keyword evidence="5" id="KW-0539">Nucleus</keyword>
<evidence type="ECO:0000259" key="9">
    <source>
        <dbReference type="PROSITE" id="PS50076"/>
    </source>
</evidence>
<evidence type="ECO:0000256" key="1">
    <source>
        <dbReference type="ARBA" id="ARBA00004123"/>
    </source>
</evidence>
<dbReference type="CDD" id="cd06257">
    <property type="entry name" value="DnaJ"/>
    <property type="match status" value="1"/>
</dbReference>
<dbReference type="PRINTS" id="PR00625">
    <property type="entry name" value="JDOMAIN"/>
</dbReference>
<dbReference type="FunFam" id="1.10.287.110:FF:000046">
    <property type="entry name" value="dnaJ homolog subfamily C member 21"/>
    <property type="match status" value="1"/>
</dbReference>
<feature type="region of interest" description="Disordered" evidence="8">
    <location>
        <begin position="276"/>
        <end position="307"/>
    </location>
</feature>
<dbReference type="PROSITE" id="PS00636">
    <property type="entry name" value="DNAJ_1"/>
    <property type="match status" value="1"/>
</dbReference>
<dbReference type="PROSITE" id="PS50076">
    <property type="entry name" value="DNAJ_2"/>
    <property type="match status" value="1"/>
</dbReference>
<dbReference type="SMART" id="SM00355">
    <property type="entry name" value="ZnF_C2H2"/>
    <property type="match status" value="2"/>
</dbReference>
<evidence type="ECO:0000259" key="10">
    <source>
        <dbReference type="PROSITE" id="PS50171"/>
    </source>
</evidence>
<dbReference type="PROSITE" id="PS00028">
    <property type="entry name" value="ZINC_FINGER_C2H2_1"/>
    <property type="match status" value="2"/>
</dbReference>
<keyword evidence="7" id="KW-0175">Coiled coil</keyword>
<dbReference type="Gene3D" id="3.30.160.60">
    <property type="entry name" value="Classic Zinc Finger"/>
    <property type="match status" value="1"/>
</dbReference>
<dbReference type="InterPro" id="IPR000690">
    <property type="entry name" value="Matrin/U1-C_Znf_C2H2"/>
</dbReference>
<dbReference type="InterPro" id="IPR018253">
    <property type="entry name" value="DnaJ_domain_CS"/>
</dbReference>
<dbReference type="GO" id="GO:0003676">
    <property type="term" value="F:nucleic acid binding"/>
    <property type="evidence" value="ECO:0007669"/>
    <property type="project" value="InterPro"/>
</dbReference>
<keyword evidence="2" id="KW-0479">Metal-binding</keyword>
<dbReference type="Pfam" id="PF21884">
    <property type="entry name" value="ZUO1-like_ZHD"/>
    <property type="match status" value="1"/>
</dbReference>
<keyword evidence="4" id="KW-0862">Zinc</keyword>
<dbReference type="SUPFAM" id="SSF57667">
    <property type="entry name" value="beta-beta-alpha zinc fingers"/>
    <property type="match status" value="1"/>
</dbReference>
<accession>A0AA88HXQ7</accession>
<dbReference type="InterPro" id="IPR036236">
    <property type="entry name" value="Znf_C2H2_sf"/>
</dbReference>
<evidence type="ECO:0000313" key="11">
    <source>
        <dbReference type="EMBL" id="KAK2717078.1"/>
    </source>
</evidence>
<evidence type="ECO:0000256" key="4">
    <source>
        <dbReference type="ARBA" id="ARBA00022833"/>
    </source>
</evidence>
<evidence type="ECO:0000256" key="7">
    <source>
        <dbReference type="SAM" id="Coils"/>
    </source>
</evidence>
<evidence type="ECO:0000256" key="8">
    <source>
        <dbReference type="SAM" id="MobiDB-lite"/>
    </source>
</evidence>
<keyword evidence="3" id="KW-0863">Zinc-finger</keyword>
<dbReference type="SMART" id="SM00271">
    <property type="entry name" value="DnaJ"/>
    <property type="match status" value="1"/>
</dbReference>
<dbReference type="Pfam" id="PF00226">
    <property type="entry name" value="DnaJ"/>
    <property type="match status" value="1"/>
</dbReference>
<dbReference type="SUPFAM" id="SSF46565">
    <property type="entry name" value="Chaperone J-domain"/>
    <property type="match status" value="1"/>
</dbReference>
<gene>
    <name evidence="11" type="ORF">QYM36_007279</name>
</gene>
<comment type="subcellular location">
    <subcellularLocation>
        <location evidence="1">Nucleus</location>
    </subcellularLocation>
</comment>
<dbReference type="GO" id="GO:0008270">
    <property type="term" value="F:zinc ion binding"/>
    <property type="evidence" value="ECO:0007669"/>
    <property type="project" value="UniProtKB-KW"/>
</dbReference>
<evidence type="ECO:0000256" key="5">
    <source>
        <dbReference type="ARBA" id="ARBA00023242"/>
    </source>
</evidence>
<proteinExistence type="predicted"/>
<name>A0AA88HXQ7_ARTSF</name>
<keyword evidence="12" id="KW-1185">Reference proteome</keyword>
<dbReference type="GO" id="GO:0005737">
    <property type="term" value="C:cytoplasm"/>
    <property type="evidence" value="ECO:0007669"/>
    <property type="project" value="TreeGrafter"/>
</dbReference>
<dbReference type="Gene3D" id="1.10.287.110">
    <property type="entry name" value="DnaJ domain"/>
    <property type="match status" value="1"/>
</dbReference>